<feature type="transmembrane region" description="Helical" evidence="1">
    <location>
        <begin position="111"/>
        <end position="137"/>
    </location>
</feature>
<dbReference type="InterPro" id="IPR021836">
    <property type="entry name" value="DUF3429"/>
</dbReference>
<keyword evidence="1" id="KW-1133">Transmembrane helix</keyword>
<dbReference type="PANTHER" id="PTHR15887:SF1">
    <property type="entry name" value="TRANSMEMBRANE PROTEIN 69"/>
    <property type="match status" value="1"/>
</dbReference>
<feature type="transmembrane region" description="Helical" evidence="1">
    <location>
        <begin position="158"/>
        <end position="186"/>
    </location>
</feature>
<comment type="caution">
    <text evidence="2">The sequence shown here is derived from an EMBL/GenBank/DDBJ whole genome shotgun (WGS) entry which is preliminary data.</text>
</comment>
<keyword evidence="3" id="KW-1185">Reference proteome</keyword>
<dbReference type="Proteomes" id="UP000324585">
    <property type="component" value="Unassembled WGS sequence"/>
</dbReference>
<accession>A0A5J4Z2I6</accession>
<dbReference type="Pfam" id="PF11911">
    <property type="entry name" value="DUF3429"/>
    <property type="match status" value="1"/>
</dbReference>
<organism evidence="2 3">
    <name type="scientific">Porphyridium purpureum</name>
    <name type="common">Red alga</name>
    <name type="synonym">Porphyridium cruentum</name>
    <dbReference type="NCBI Taxonomy" id="35688"/>
    <lineage>
        <taxon>Eukaryota</taxon>
        <taxon>Rhodophyta</taxon>
        <taxon>Bangiophyceae</taxon>
        <taxon>Porphyridiales</taxon>
        <taxon>Porphyridiaceae</taxon>
        <taxon>Porphyridium</taxon>
    </lineage>
</organism>
<dbReference type="PANTHER" id="PTHR15887">
    <property type="entry name" value="TRANSMEMBRANE PROTEIN 69"/>
    <property type="match status" value="1"/>
</dbReference>
<dbReference type="OrthoDB" id="194289at2759"/>
<evidence type="ECO:0000313" key="2">
    <source>
        <dbReference type="EMBL" id="KAA8498159.1"/>
    </source>
</evidence>
<keyword evidence="1" id="KW-0812">Transmembrane</keyword>
<sequence>MARRAAYAVAPARRIMATFSSKSGAAGGGYDGAGGAAGGVEPPRLAREIDRANEFKQFNLWIENFNLHQRVIPMVPSLLGFAGLVPFVSSAGVILSAYVSEGKIPPAVSDFALTAHITYGAVILSFLGAVHWGVALRMPSLSSADLSRRFLYGVTPSLFGWAACLMPSSYGATNVLLAGFIVAYNVDQRQLLKMVPSWYLSLRRPLSLGACLSILFVSYTQSGISLPSFLSTSPREKAKDADQDKA</sequence>
<evidence type="ECO:0000256" key="1">
    <source>
        <dbReference type="SAM" id="Phobius"/>
    </source>
</evidence>
<evidence type="ECO:0000313" key="3">
    <source>
        <dbReference type="Proteomes" id="UP000324585"/>
    </source>
</evidence>
<keyword evidence="1" id="KW-0472">Membrane</keyword>
<feature type="transmembrane region" description="Helical" evidence="1">
    <location>
        <begin position="78"/>
        <end position="99"/>
    </location>
</feature>
<gene>
    <name evidence="2" type="ORF">FVE85_5744</name>
</gene>
<protein>
    <recommendedName>
        <fullName evidence="4">Transmembrane protein 69</fullName>
    </recommendedName>
</protein>
<reference evidence="3" key="1">
    <citation type="journal article" date="2019" name="Nat. Commun.">
        <title>Expansion of phycobilisome linker gene families in mesophilic red algae.</title>
        <authorList>
            <person name="Lee J."/>
            <person name="Kim D."/>
            <person name="Bhattacharya D."/>
            <person name="Yoon H.S."/>
        </authorList>
    </citation>
    <scope>NUCLEOTIDE SEQUENCE [LARGE SCALE GENOMIC DNA]</scope>
    <source>
        <strain evidence="3">CCMP 1328</strain>
    </source>
</reference>
<dbReference type="AlphaFoldDB" id="A0A5J4Z2I6"/>
<dbReference type="EMBL" id="VRMN01000001">
    <property type="protein sequence ID" value="KAA8498159.1"/>
    <property type="molecule type" value="Genomic_DNA"/>
</dbReference>
<evidence type="ECO:0008006" key="4">
    <source>
        <dbReference type="Google" id="ProtNLM"/>
    </source>
</evidence>
<proteinExistence type="predicted"/>
<name>A0A5J4Z2I6_PORPP</name>